<comment type="caution">
    <text evidence="10">The sequence shown here is derived from an EMBL/GenBank/DDBJ whole genome shotgun (WGS) entry which is preliminary data.</text>
</comment>
<feature type="transmembrane region" description="Helical" evidence="7">
    <location>
        <begin position="896"/>
        <end position="917"/>
    </location>
</feature>
<dbReference type="STRING" id="5454.A0A163CQP5"/>
<organism evidence="10 11">
    <name type="scientific">Didymella rabiei</name>
    <name type="common">Chickpea ascochyta blight fungus</name>
    <name type="synonym">Mycosphaerella rabiei</name>
    <dbReference type="NCBI Taxonomy" id="5454"/>
    <lineage>
        <taxon>Eukaryota</taxon>
        <taxon>Fungi</taxon>
        <taxon>Dikarya</taxon>
        <taxon>Ascomycota</taxon>
        <taxon>Pezizomycotina</taxon>
        <taxon>Dothideomycetes</taxon>
        <taxon>Pleosporomycetidae</taxon>
        <taxon>Pleosporales</taxon>
        <taxon>Pleosporineae</taxon>
        <taxon>Didymellaceae</taxon>
        <taxon>Ascochyta</taxon>
    </lineage>
</organism>
<evidence type="ECO:0000256" key="5">
    <source>
        <dbReference type="ARBA" id="ARBA00023136"/>
    </source>
</evidence>
<feature type="region of interest" description="Disordered" evidence="6">
    <location>
        <begin position="536"/>
        <end position="605"/>
    </location>
</feature>
<protein>
    <submittedName>
        <fullName evidence="10">Integral component of membrane</fullName>
    </submittedName>
</protein>
<keyword evidence="4 7" id="KW-1133">Transmembrane helix</keyword>
<feature type="transmembrane region" description="Helical" evidence="7">
    <location>
        <begin position="793"/>
        <end position="813"/>
    </location>
</feature>
<dbReference type="AlphaFoldDB" id="A0A163CQP5"/>
<feature type="transmembrane region" description="Helical" evidence="7">
    <location>
        <begin position="699"/>
        <end position="720"/>
    </location>
</feature>
<keyword evidence="8" id="KW-0732">Signal</keyword>
<evidence type="ECO:0000313" key="10">
    <source>
        <dbReference type="EMBL" id="KZM22628.1"/>
    </source>
</evidence>
<feature type="transmembrane region" description="Helical" evidence="7">
    <location>
        <begin position="726"/>
        <end position="742"/>
    </location>
</feature>
<feature type="transmembrane region" description="Helical" evidence="7">
    <location>
        <begin position="929"/>
        <end position="950"/>
    </location>
</feature>
<name>A0A163CQP5_DIDRA</name>
<keyword evidence="5 7" id="KW-0472">Membrane</keyword>
<feature type="region of interest" description="Disordered" evidence="6">
    <location>
        <begin position="430"/>
        <end position="455"/>
    </location>
</feature>
<sequence>MHPTTFPLLAALALLSPSLAQHPLDSLKCRIPGVGAWNIDPALGDRSYNASGTRPFTWNNTAARNLNLTEPWLISVITNDTARGHHVTPGSNYEGKISAEAVTNKGYLSVPDNVRNTSLCIYQLMPVNATSEGDGSNGCSGVLSPKCMDYLRSVVVQTNMSTPDACADTPLGRYPRDAAEAACGAEFKGQADSARIQDAGNDTCTYPSLPSIDLPENYHTFQRWNAQLPWYNFGGIGDFSPNQTYDLMVAQSVPFIVAAQFNDSTQPAPESDVQFVCVTPKDVVAGSRVPENKTPWNHTTQPDSGAGARLGRGAAVVLARAGAVSLTLVLKEKRHTLREPRKPLFPFGDTAVAKSRKEECTPSDIRGRYVHAEVGRVSSPYRDLYPDDDATERYDLRVSQAISLAISFSAEDIGYHGFPQDAKVVCVTPNRMQPGSRVPESKTPRESSDPGASWAKAAGGSSIAVAGTMGLMLALVHRAGTIDQHDGLPTSIPRVTSSLVVDILAEKLTKLPVNFIIVAWTQISYNPPRKFAQFGSMRDTMRSGPSTRRGMHPAAEDVQFSEKAESERDLTSDRANSPDVETGSHARENTRSRAPDDDPFGDEENSEVKYRTLRWWQAGMIMIAETISLGILSLPSVLATIGFVPGIILIVAMGALATYTGYVLGQYKAAYPRVHNLADALEVMWGPFGREFGGAAQTIFLIFVMGSHILTFTIAMNSITESATCSIVWGVVGFVVLWIFSLPRTLKKVSYLSIVSFISICGAVFLTMIALGIDPKPNLNLAATYSPSFAPAFLAVTNIIFAYAGHVAFFSFISEFRDPTEFPKALFLLQATDITMYLVVAIVVYRFAGVNVASPALGSASKIVILLAGVIYGHVASKYIYVRIFRGTRHMGSRTWLAIGSWAGITLTLWTIAWIIAESIPNFNSLLGLISALFASWFTYGLSGFFWLYLNWGNYTANWKKMSLTALNLGVFCIGAAVCGIGLYASGRSIHDSQTGASWSCSRS</sequence>
<evidence type="ECO:0000256" key="2">
    <source>
        <dbReference type="ARBA" id="ARBA00008066"/>
    </source>
</evidence>
<feature type="transmembrane region" description="Helical" evidence="7">
    <location>
        <begin position="854"/>
        <end position="875"/>
    </location>
</feature>
<keyword evidence="11" id="KW-1185">Reference proteome</keyword>
<dbReference type="EMBL" id="JYNV01000212">
    <property type="protein sequence ID" value="KZM22628.1"/>
    <property type="molecule type" value="Genomic_DNA"/>
</dbReference>
<feature type="transmembrane region" description="Helical" evidence="7">
    <location>
        <begin position="749"/>
        <end position="773"/>
    </location>
</feature>
<comment type="subcellular location">
    <subcellularLocation>
        <location evidence="1">Membrane</location>
        <topology evidence="1">Multi-pass membrane protein</topology>
    </subcellularLocation>
</comment>
<dbReference type="PANTHER" id="PTHR22950">
    <property type="entry name" value="AMINO ACID TRANSPORTER"/>
    <property type="match status" value="1"/>
</dbReference>
<keyword evidence="3 7" id="KW-0812">Transmembrane</keyword>
<dbReference type="FunFam" id="1.20.1740.10:FF:000039">
    <property type="entry name" value="Neutral amino acid transporter (Eurofung)"/>
    <property type="match status" value="1"/>
</dbReference>
<feature type="transmembrane region" description="Helical" evidence="7">
    <location>
        <begin position="640"/>
        <end position="664"/>
    </location>
</feature>
<feature type="compositionally biased region" description="Basic and acidic residues" evidence="6">
    <location>
        <begin position="560"/>
        <end position="572"/>
    </location>
</feature>
<feature type="chain" id="PRO_5007842080" evidence="8">
    <location>
        <begin position="21"/>
        <end position="1004"/>
    </location>
</feature>
<feature type="transmembrane region" description="Helical" evidence="7">
    <location>
        <begin position="825"/>
        <end position="848"/>
    </location>
</feature>
<reference evidence="10 11" key="1">
    <citation type="journal article" date="2016" name="Sci. Rep.">
        <title>Draft genome sequencing and secretome analysis of fungal phytopathogen Ascochyta rabiei provides insight into the necrotrophic effector repertoire.</title>
        <authorList>
            <person name="Verma S."/>
            <person name="Gazara R.K."/>
            <person name="Nizam S."/>
            <person name="Parween S."/>
            <person name="Chattopadhyay D."/>
            <person name="Verma P.K."/>
        </authorList>
    </citation>
    <scope>NUCLEOTIDE SEQUENCE [LARGE SCALE GENOMIC DNA]</scope>
    <source>
        <strain evidence="10 11">ArDII</strain>
    </source>
</reference>
<feature type="compositionally biased region" description="Polar residues" evidence="6">
    <location>
        <begin position="294"/>
        <end position="303"/>
    </location>
</feature>
<feature type="domain" description="Amino acid transporter transmembrane" evidence="9">
    <location>
        <begin position="612"/>
        <end position="985"/>
    </location>
</feature>
<dbReference type="PANTHER" id="PTHR22950:SF479">
    <property type="entry name" value="AMINO ACID TRANSPORTER (EUROFUNG)-RELATED"/>
    <property type="match status" value="1"/>
</dbReference>
<dbReference type="Gene3D" id="1.20.1740.10">
    <property type="entry name" value="Amino acid/polyamine transporter I"/>
    <property type="match status" value="1"/>
</dbReference>
<dbReference type="GO" id="GO:0016020">
    <property type="term" value="C:membrane"/>
    <property type="evidence" value="ECO:0007669"/>
    <property type="project" value="UniProtKB-SubCell"/>
</dbReference>
<evidence type="ECO:0000256" key="6">
    <source>
        <dbReference type="SAM" id="MobiDB-lite"/>
    </source>
</evidence>
<evidence type="ECO:0000313" key="11">
    <source>
        <dbReference type="Proteomes" id="UP000076837"/>
    </source>
</evidence>
<evidence type="ECO:0000256" key="8">
    <source>
        <dbReference type="SAM" id="SignalP"/>
    </source>
</evidence>
<evidence type="ECO:0000256" key="4">
    <source>
        <dbReference type="ARBA" id="ARBA00022989"/>
    </source>
</evidence>
<feature type="transmembrane region" description="Helical" evidence="7">
    <location>
        <begin position="962"/>
        <end position="985"/>
    </location>
</feature>
<evidence type="ECO:0000256" key="7">
    <source>
        <dbReference type="SAM" id="Phobius"/>
    </source>
</evidence>
<evidence type="ECO:0000256" key="1">
    <source>
        <dbReference type="ARBA" id="ARBA00004141"/>
    </source>
</evidence>
<dbReference type="Pfam" id="PF01490">
    <property type="entry name" value="Aa_trans"/>
    <property type="match status" value="1"/>
</dbReference>
<accession>A0A163CQP5</accession>
<dbReference type="Proteomes" id="UP000076837">
    <property type="component" value="Unassembled WGS sequence"/>
</dbReference>
<feature type="compositionally biased region" description="Basic and acidic residues" evidence="6">
    <location>
        <begin position="439"/>
        <end position="448"/>
    </location>
</feature>
<feature type="region of interest" description="Disordered" evidence="6">
    <location>
        <begin position="288"/>
        <end position="307"/>
    </location>
</feature>
<comment type="similarity">
    <text evidence="2">Belongs to the amino acid/polyamine transporter 2 family.</text>
</comment>
<proteinExistence type="inferred from homology"/>
<feature type="signal peptide" evidence="8">
    <location>
        <begin position="1"/>
        <end position="20"/>
    </location>
</feature>
<dbReference type="InterPro" id="IPR013057">
    <property type="entry name" value="AA_transpt_TM"/>
</dbReference>
<evidence type="ECO:0000259" key="9">
    <source>
        <dbReference type="Pfam" id="PF01490"/>
    </source>
</evidence>
<gene>
    <name evidence="10" type="ORF">ST47_g6234</name>
</gene>
<evidence type="ECO:0000256" key="3">
    <source>
        <dbReference type="ARBA" id="ARBA00022692"/>
    </source>
</evidence>
<feature type="compositionally biased region" description="Basic and acidic residues" evidence="6">
    <location>
        <begin position="582"/>
        <end position="596"/>
    </location>
</feature>
<dbReference type="GO" id="GO:0015179">
    <property type="term" value="F:L-amino acid transmembrane transporter activity"/>
    <property type="evidence" value="ECO:0007669"/>
    <property type="project" value="TreeGrafter"/>
</dbReference>